<keyword evidence="6" id="KW-1185">Reference proteome</keyword>
<evidence type="ECO:0000259" key="4">
    <source>
        <dbReference type="Pfam" id="PF22725"/>
    </source>
</evidence>
<feature type="domain" description="Gfo/Idh/MocA-like oxidoreductase N-terminal" evidence="3">
    <location>
        <begin position="6"/>
        <end position="130"/>
    </location>
</feature>
<dbReference type="RefSeq" id="WP_284032521.1">
    <property type="nucleotide sequence ID" value="NZ_CP126154.1"/>
</dbReference>
<dbReference type="SUPFAM" id="SSF51735">
    <property type="entry name" value="NAD(P)-binding Rossmann-fold domains"/>
    <property type="match status" value="1"/>
</dbReference>
<organism evidence="5 6">
    <name type="scientific">Halobaculum lipolyticum</name>
    <dbReference type="NCBI Taxonomy" id="3032001"/>
    <lineage>
        <taxon>Archaea</taxon>
        <taxon>Methanobacteriati</taxon>
        <taxon>Methanobacteriota</taxon>
        <taxon>Stenosarchaea group</taxon>
        <taxon>Halobacteria</taxon>
        <taxon>Halobacteriales</taxon>
        <taxon>Haloferacaceae</taxon>
        <taxon>Halobaculum</taxon>
    </lineage>
</organism>
<accession>A0ABD5WB51</accession>
<evidence type="ECO:0000259" key="3">
    <source>
        <dbReference type="Pfam" id="PF01408"/>
    </source>
</evidence>
<dbReference type="InterPro" id="IPR036291">
    <property type="entry name" value="NAD(P)-bd_dom_sf"/>
</dbReference>
<dbReference type="Gene3D" id="3.30.360.10">
    <property type="entry name" value="Dihydrodipicolinate Reductase, domain 2"/>
    <property type="match status" value="1"/>
</dbReference>
<dbReference type="AlphaFoldDB" id="A0ABD5WB51"/>
<reference evidence="5 6" key="1">
    <citation type="journal article" date="2019" name="Int. J. Syst. Evol. Microbiol.">
        <title>The Global Catalogue of Microorganisms (GCM) 10K type strain sequencing project: providing services to taxonomists for standard genome sequencing and annotation.</title>
        <authorList>
            <consortium name="The Broad Institute Genomics Platform"/>
            <consortium name="The Broad Institute Genome Sequencing Center for Infectious Disease"/>
            <person name="Wu L."/>
            <person name="Ma J."/>
        </authorList>
    </citation>
    <scope>NUCLEOTIDE SEQUENCE [LARGE SCALE GENOMIC DNA]</scope>
    <source>
        <strain evidence="5 6">DT31</strain>
    </source>
</reference>
<sequence length="404" mass="43927">MSDSRFGIGLVGAGFISRDAHAPSVDYLSDVHIAGIQNRTRENAVDLAETCREHGRGDPSVYGAGELAELAHDPEVDGIWIATPNFTRTETVDTLVDAVESGATLQGIALEKPIARTLPEARHLIDRIESVDLPHAYLENWIHEPDIKDLRSLLWQRGRDAGRPYLARSQAEHGGPHSGWFWDGQKQGGGALTDMLCHSLGGNDYLLRDPEAEGQLEPVSVTADTETLKWARESYAEELQERYGVDYEEHPSEDYARVTVRYEDAAGNPVVSEATGSWCFVGSGVSRHIELLGPEYSGQVRSDDDSSSVFFSDALGDGDGWAEKQTATSGRMPIAAATVVTGGFVAENRDAIRAFSAGENATFDLFDGERILRLCMAAYKAAEDGTRVELADASLDSYTPPPAR</sequence>
<dbReference type="EMBL" id="JBHTAH010000011">
    <property type="protein sequence ID" value="MFC7070487.1"/>
    <property type="molecule type" value="Genomic_DNA"/>
</dbReference>
<dbReference type="SUPFAM" id="SSF55347">
    <property type="entry name" value="Glyceraldehyde-3-phosphate dehydrogenase-like, C-terminal domain"/>
    <property type="match status" value="1"/>
</dbReference>
<dbReference type="Pfam" id="PF01408">
    <property type="entry name" value="GFO_IDH_MocA"/>
    <property type="match status" value="1"/>
</dbReference>
<protein>
    <submittedName>
        <fullName evidence="5">Gfo/Idh/MocA family protein</fullName>
    </submittedName>
</protein>
<evidence type="ECO:0000313" key="6">
    <source>
        <dbReference type="Proteomes" id="UP001596461"/>
    </source>
</evidence>
<keyword evidence="2" id="KW-0560">Oxidoreductase</keyword>
<dbReference type="Proteomes" id="UP001596461">
    <property type="component" value="Unassembled WGS sequence"/>
</dbReference>
<dbReference type="InterPro" id="IPR055170">
    <property type="entry name" value="GFO_IDH_MocA-like_dom"/>
</dbReference>
<dbReference type="InterPro" id="IPR051317">
    <property type="entry name" value="Gfo/Idh/MocA_oxidoreduct"/>
</dbReference>
<feature type="domain" description="GFO/IDH/MocA-like oxidoreductase" evidence="4">
    <location>
        <begin position="161"/>
        <end position="266"/>
    </location>
</feature>
<evidence type="ECO:0000313" key="5">
    <source>
        <dbReference type="EMBL" id="MFC7070487.1"/>
    </source>
</evidence>
<evidence type="ECO:0000256" key="1">
    <source>
        <dbReference type="ARBA" id="ARBA00010928"/>
    </source>
</evidence>
<comment type="caution">
    <text evidence="5">The sequence shown here is derived from an EMBL/GenBank/DDBJ whole genome shotgun (WGS) entry which is preliminary data.</text>
</comment>
<gene>
    <name evidence="5" type="ORF">ACFQL9_12615</name>
</gene>
<proteinExistence type="inferred from homology"/>
<dbReference type="GeneID" id="81124381"/>
<evidence type="ECO:0000256" key="2">
    <source>
        <dbReference type="ARBA" id="ARBA00023002"/>
    </source>
</evidence>
<dbReference type="Pfam" id="PF22725">
    <property type="entry name" value="GFO_IDH_MocA_C3"/>
    <property type="match status" value="1"/>
</dbReference>
<dbReference type="Gene3D" id="3.40.50.720">
    <property type="entry name" value="NAD(P)-binding Rossmann-like Domain"/>
    <property type="match status" value="1"/>
</dbReference>
<dbReference type="PANTHER" id="PTHR43708">
    <property type="entry name" value="CONSERVED EXPRESSED OXIDOREDUCTASE (EUROFUNG)"/>
    <property type="match status" value="1"/>
</dbReference>
<dbReference type="GO" id="GO:0016491">
    <property type="term" value="F:oxidoreductase activity"/>
    <property type="evidence" value="ECO:0007669"/>
    <property type="project" value="UniProtKB-KW"/>
</dbReference>
<comment type="similarity">
    <text evidence="1">Belongs to the Gfo/Idh/MocA family.</text>
</comment>
<dbReference type="PANTHER" id="PTHR43708:SF5">
    <property type="entry name" value="CONSERVED EXPRESSED OXIDOREDUCTASE (EUROFUNG)-RELATED"/>
    <property type="match status" value="1"/>
</dbReference>
<dbReference type="InterPro" id="IPR000683">
    <property type="entry name" value="Gfo/Idh/MocA-like_OxRdtase_N"/>
</dbReference>
<name>A0ABD5WB51_9EURY</name>